<evidence type="ECO:0000256" key="2">
    <source>
        <dbReference type="ARBA" id="ARBA00022741"/>
    </source>
</evidence>
<dbReference type="InterPro" id="IPR001789">
    <property type="entry name" value="Sig_transdc_resp-reg_receiver"/>
</dbReference>
<dbReference type="InterPro" id="IPR027417">
    <property type="entry name" value="P-loop_NTPase"/>
</dbReference>
<dbReference type="PANTHER" id="PTHR32071:SF17">
    <property type="entry name" value="TRANSCRIPTIONAL REGULATOR (NTRC FAMILY)"/>
    <property type="match status" value="1"/>
</dbReference>
<dbReference type="Pfam" id="PF00072">
    <property type="entry name" value="Response_reg"/>
    <property type="match status" value="1"/>
</dbReference>
<dbReference type="GO" id="GO:0000160">
    <property type="term" value="P:phosphorelay signal transduction system"/>
    <property type="evidence" value="ECO:0007669"/>
    <property type="project" value="UniProtKB-KW"/>
</dbReference>
<dbReference type="Gene3D" id="1.10.10.60">
    <property type="entry name" value="Homeodomain-like"/>
    <property type="match status" value="1"/>
</dbReference>
<dbReference type="FunFam" id="3.40.50.2300:FF:000018">
    <property type="entry name" value="DNA-binding transcriptional regulator NtrC"/>
    <property type="match status" value="1"/>
</dbReference>
<feature type="domain" description="Response regulatory" evidence="9">
    <location>
        <begin position="3"/>
        <end position="119"/>
    </location>
</feature>
<name>W6TF79_HOLOB</name>
<dbReference type="CDD" id="cd00009">
    <property type="entry name" value="AAA"/>
    <property type="match status" value="1"/>
</dbReference>
<protein>
    <submittedName>
        <fullName evidence="10">Nitrogen assimilation regulatory protein NtrX</fullName>
    </submittedName>
</protein>
<dbReference type="SUPFAM" id="SSF46689">
    <property type="entry name" value="Homeodomain-like"/>
    <property type="match status" value="1"/>
</dbReference>
<evidence type="ECO:0000313" key="11">
    <source>
        <dbReference type="Proteomes" id="UP000019112"/>
    </source>
</evidence>
<evidence type="ECO:0000313" key="10">
    <source>
        <dbReference type="EMBL" id="ETZ07631.1"/>
    </source>
</evidence>
<keyword evidence="3" id="KW-0067">ATP-binding</keyword>
<keyword evidence="11" id="KW-1185">Reference proteome</keyword>
<dbReference type="GO" id="GO:0006355">
    <property type="term" value="P:regulation of DNA-templated transcription"/>
    <property type="evidence" value="ECO:0007669"/>
    <property type="project" value="InterPro"/>
</dbReference>
<evidence type="ECO:0000259" key="9">
    <source>
        <dbReference type="PROSITE" id="PS50110"/>
    </source>
</evidence>
<dbReference type="CDD" id="cd17550">
    <property type="entry name" value="REC_NtrX-like"/>
    <property type="match status" value="1"/>
</dbReference>
<accession>W6TF79</accession>
<dbReference type="STRING" id="1399147.P618_200171"/>
<evidence type="ECO:0000256" key="3">
    <source>
        <dbReference type="ARBA" id="ARBA00022840"/>
    </source>
</evidence>
<dbReference type="SUPFAM" id="SSF52540">
    <property type="entry name" value="P-loop containing nucleoside triphosphate hydrolases"/>
    <property type="match status" value="1"/>
</dbReference>
<evidence type="ECO:0000256" key="5">
    <source>
        <dbReference type="ARBA" id="ARBA00023015"/>
    </source>
</evidence>
<dbReference type="Gene3D" id="3.40.50.300">
    <property type="entry name" value="P-loop containing nucleotide triphosphate hydrolases"/>
    <property type="match status" value="1"/>
</dbReference>
<dbReference type="InterPro" id="IPR011006">
    <property type="entry name" value="CheY-like_superfamily"/>
</dbReference>
<dbReference type="RefSeq" id="WP_021827432.1">
    <property type="nucleotide sequence ID" value="NZ_AWTR02000022.1"/>
</dbReference>
<keyword evidence="2" id="KW-0547">Nucleotide-binding</keyword>
<dbReference type="PANTHER" id="PTHR32071">
    <property type="entry name" value="TRANSCRIPTIONAL REGULATORY PROTEIN"/>
    <property type="match status" value="1"/>
</dbReference>
<dbReference type="Pfam" id="PF25601">
    <property type="entry name" value="AAA_lid_14"/>
    <property type="match status" value="1"/>
</dbReference>
<feature type="domain" description="Sigma-54 factor interaction" evidence="8">
    <location>
        <begin position="132"/>
        <end position="354"/>
    </location>
</feature>
<evidence type="ECO:0000256" key="4">
    <source>
        <dbReference type="ARBA" id="ARBA00023012"/>
    </source>
</evidence>
<dbReference type="PROSITE" id="PS50110">
    <property type="entry name" value="RESPONSE_REGULATORY"/>
    <property type="match status" value="1"/>
</dbReference>
<reference evidence="10 11" key="1">
    <citation type="journal article" date="2014" name="FEMS Microbiol. Lett.">
        <title>Draft genome sequences of three Holospora species (Holospora obtusa, Holospora undulata, and Holospora elegans), endonuclear symbiotic bacteria of the ciliate Paramecium caudatum.</title>
        <authorList>
            <person name="Dohra H."/>
            <person name="Tanaka K."/>
            <person name="Suzuki T."/>
            <person name="Fujishima M."/>
            <person name="Suzuki H."/>
        </authorList>
    </citation>
    <scope>NUCLEOTIDE SEQUENCE [LARGE SCALE GENOMIC DNA]</scope>
    <source>
        <strain evidence="10 11">F1</strain>
    </source>
</reference>
<dbReference type="EMBL" id="AWTR02000022">
    <property type="protein sequence ID" value="ETZ07631.1"/>
    <property type="molecule type" value="Genomic_DNA"/>
</dbReference>
<proteinExistence type="predicted"/>
<evidence type="ECO:0000256" key="6">
    <source>
        <dbReference type="ARBA" id="ARBA00023163"/>
    </source>
</evidence>
<evidence type="ECO:0000256" key="1">
    <source>
        <dbReference type="ARBA" id="ARBA00022553"/>
    </source>
</evidence>
<dbReference type="Gene3D" id="3.40.50.2300">
    <property type="match status" value="1"/>
</dbReference>
<organism evidence="10 11">
    <name type="scientific">Holospora obtusa F1</name>
    <dbReference type="NCBI Taxonomy" id="1399147"/>
    <lineage>
        <taxon>Bacteria</taxon>
        <taxon>Pseudomonadati</taxon>
        <taxon>Pseudomonadota</taxon>
        <taxon>Alphaproteobacteria</taxon>
        <taxon>Holosporales</taxon>
        <taxon>Holosporaceae</taxon>
        <taxon>Holospora</taxon>
    </lineage>
</organism>
<keyword evidence="6" id="KW-0804">Transcription</keyword>
<keyword evidence="1 7" id="KW-0597">Phosphoprotein</keyword>
<evidence type="ECO:0000259" key="8">
    <source>
        <dbReference type="PROSITE" id="PS50045"/>
    </source>
</evidence>
<dbReference type="OrthoDB" id="5506131at2"/>
<dbReference type="AlphaFoldDB" id="W6TF79"/>
<comment type="caution">
    <text evidence="10">The sequence shown here is derived from an EMBL/GenBank/DDBJ whole genome shotgun (WGS) entry which is preliminary data.</text>
</comment>
<sequence length="449" mass="51347">MYTILVVDDDKEICKTLKGILGDEGFKTHIAQTPDEAVKKIKTESIQLILLDVWFGKDSWDGVNLLERIKQISPLIPIIMISGHGTLELAVKAIKRGAYDFLEKPFDLDRLLLSVRHGLEHAQLHIHKVTTTTEKNPWPFSLAQPLVRLASTDARVLILGENGTGKTPIVKEMVRLSSRREQPLLILEAQELNASTEPELLGIEHNQIVERVGIFERAQGGTIILKNADALNDRLQKMLSELWDLNGIYRVNGKILVPLNVRFLATAQEKFLSQSFGFSKEFFDRITLNYFILKALRHHKEDIRLWIEHLMTLFSLHYQKPIKPLDPMILRALQLYEWPGNITQLSNVIENAVIVTTGDSLIVENFALPFMIPFNNSMHQDLFSLSLTDARCMFEHFYISYRLSEENGNVSVVAKKIGMERSALHRKIKHLNERRLEINQKSEEGASIF</sequence>
<dbReference type="PROSITE" id="PS50045">
    <property type="entry name" value="SIGMA54_INTERACT_4"/>
    <property type="match status" value="1"/>
</dbReference>
<gene>
    <name evidence="10" type="ORF">P618_200171</name>
</gene>
<dbReference type="InterPro" id="IPR009057">
    <property type="entry name" value="Homeodomain-like_sf"/>
</dbReference>
<keyword evidence="5" id="KW-0805">Transcription regulation</keyword>
<keyword evidence="4" id="KW-0902">Two-component regulatory system</keyword>
<dbReference type="Gene3D" id="1.10.8.60">
    <property type="match status" value="1"/>
</dbReference>
<dbReference type="GO" id="GO:0005524">
    <property type="term" value="F:ATP binding"/>
    <property type="evidence" value="ECO:0007669"/>
    <property type="project" value="UniProtKB-KW"/>
</dbReference>
<dbReference type="InterPro" id="IPR058031">
    <property type="entry name" value="AAA_lid_NorR"/>
</dbReference>
<dbReference type="eggNOG" id="COG2204">
    <property type="taxonomic scope" value="Bacteria"/>
</dbReference>
<dbReference type="Proteomes" id="UP000019112">
    <property type="component" value="Unassembled WGS sequence"/>
</dbReference>
<dbReference type="InterPro" id="IPR002078">
    <property type="entry name" value="Sigma_54_int"/>
</dbReference>
<feature type="modified residue" description="4-aspartylphosphate" evidence="7">
    <location>
        <position position="52"/>
    </location>
</feature>
<dbReference type="SMART" id="SM00448">
    <property type="entry name" value="REC"/>
    <property type="match status" value="1"/>
</dbReference>
<dbReference type="Pfam" id="PF00158">
    <property type="entry name" value="Sigma54_activat"/>
    <property type="match status" value="1"/>
</dbReference>
<dbReference type="SUPFAM" id="SSF52172">
    <property type="entry name" value="CheY-like"/>
    <property type="match status" value="1"/>
</dbReference>
<evidence type="ECO:0000256" key="7">
    <source>
        <dbReference type="PROSITE-ProRule" id="PRU00169"/>
    </source>
</evidence>